<organism evidence="3 4">
    <name type="scientific">Magallana gigas</name>
    <name type="common">Pacific oyster</name>
    <name type="synonym">Crassostrea gigas</name>
    <dbReference type="NCBI Taxonomy" id="29159"/>
    <lineage>
        <taxon>Eukaryota</taxon>
        <taxon>Metazoa</taxon>
        <taxon>Spiralia</taxon>
        <taxon>Lophotrochozoa</taxon>
        <taxon>Mollusca</taxon>
        <taxon>Bivalvia</taxon>
        <taxon>Autobranchia</taxon>
        <taxon>Pteriomorphia</taxon>
        <taxon>Ostreida</taxon>
        <taxon>Ostreoidea</taxon>
        <taxon>Ostreidae</taxon>
        <taxon>Magallana</taxon>
    </lineage>
</organism>
<name>A0A8W8L8S3_MAGGI</name>
<accession>A0A8W8L8S3</accession>
<reference evidence="3" key="1">
    <citation type="submission" date="2022-08" db="UniProtKB">
        <authorList>
            <consortium name="EnsemblMetazoa"/>
        </authorList>
    </citation>
    <scope>IDENTIFICATION</scope>
    <source>
        <strain evidence="3">05x7-T-G4-1.051#20</strain>
    </source>
</reference>
<evidence type="ECO:0000259" key="2">
    <source>
        <dbReference type="PROSITE" id="PS50908"/>
    </source>
</evidence>
<evidence type="ECO:0000313" key="3">
    <source>
        <dbReference type="EnsemblMetazoa" id="G26910.1:cds"/>
    </source>
</evidence>
<dbReference type="Proteomes" id="UP000005408">
    <property type="component" value="Unassembled WGS sequence"/>
</dbReference>
<dbReference type="PROSITE" id="PS50908">
    <property type="entry name" value="RWD"/>
    <property type="match status" value="1"/>
</dbReference>
<dbReference type="CDD" id="cd24163">
    <property type="entry name" value="RWDD2_C"/>
    <property type="match status" value="1"/>
</dbReference>
<evidence type="ECO:0000313" key="4">
    <source>
        <dbReference type="Proteomes" id="UP000005408"/>
    </source>
</evidence>
<evidence type="ECO:0000256" key="1">
    <source>
        <dbReference type="SAM" id="SignalP"/>
    </source>
</evidence>
<dbReference type="Gene3D" id="3.10.110.10">
    <property type="entry name" value="Ubiquitin Conjugating Enzyme"/>
    <property type="match status" value="1"/>
</dbReference>
<dbReference type="Pfam" id="PF06544">
    <property type="entry name" value="Prp3_C"/>
    <property type="match status" value="1"/>
</dbReference>
<sequence length="317" mass="36926">MISYCLFILCIFVSQMSLEPDDESDSPNCDVAAMLELQVSEVEMLTSMFPDKTEFSLDDPTAVKNIQSFLDGHIKYEYLHKRIGFSLHVNPEGSQMSVELVCTFPHEYPQAAPNVFTRCSDMSKENHRKLNEDLHEFIQSLDRGEICMFSVIEWIQSNIDNYVQPVEVDDSTSEKEVQYDTILSRLWIYSHHIFSKFKRRDIIDWAEELKLTGFSLPGKPGVICVEGYSRNVDDYWHRLRGMNWKRIVIKEKEEADIGDDDIDKHRKFSNFEEKVFNVRGGKGREYHMDFGQLHSYLEEHQSGHLFSIYFGVDGKSS</sequence>
<dbReference type="InterPro" id="IPR016135">
    <property type="entry name" value="UBQ-conjugating_enzyme/RWD"/>
</dbReference>
<dbReference type="PANTHER" id="PTHR15955">
    <property type="entry name" value="RWD DOMAIN CONTAINING PROTEIN 2"/>
    <property type="match status" value="1"/>
</dbReference>
<feature type="signal peptide" evidence="1">
    <location>
        <begin position="1"/>
        <end position="18"/>
    </location>
</feature>
<keyword evidence="4" id="KW-1185">Reference proteome</keyword>
<proteinExistence type="predicted"/>
<dbReference type="PANTHER" id="PTHR15955:SF8">
    <property type="entry name" value="RWD DOMAIN-CONTAINING PROTEIN 2B-RELATED"/>
    <property type="match status" value="1"/>
</dbReference>
<feature type="domain" description="RWD" evidence="2">
    <location>
        <begin position="40"/>
        <end position="162"/>
    </location>
</feature>
<dbReference type="InterPro" id="IPR006575">
    <property type="entry name" value="RWD_dom"/>
</dbReference>
<dbReference type="AlphaFoldDB" id="A0A8W8L8S3"/>
<dbReference type="SMART" id="SM00591">
    <property type="entry name" value="RWD"/>
    <property type="match status" value="1"/>
</dbReference>
<keyword evidence="1" id="KW-0732">Signal</keyword>
<dbReference type="PIRSF" id="PIRSF038021">
    <property type="entry name" value="UCP038021_RWDD2"/>
    <property type="match status" value="1"/>
</dbReference>
<protein>
    <recommendedName>
        <fullName evidence="2">RWD domain-containing protein</fullName>
    </recommendedName>
</protein>
<dbReference type="EnsemblMetazoa" id="G26910.1">
    <property type="protein sequence ID" value="G26910.1:cds"/>
    <property type="gene ID" value="G26910"/>
</dbReference>
<dbReference type="CDD" id="cd23829">
    <property type="entry name" value="RWD_RWDD2"/>
    <property type="match status" value="1"/>
</dbReference>
<dbReference type="InterPro" id="IPR010541">
    <property type="entry name" value="Prp3_C"/>
</dbReference>
<feature type="chain" id="PRO_5036480159" description="RWD domain-containing protein" evidence="1">
    <location>
        <begin position="19"/>
        <end position="317"/>
    </location>
</feature>
<dbReference type="InterPro" id="IPR059181">
    <property type="entry name" value="RWDD2A-B_C"/>
</dbReference>
<dbReference type="InterPro" id="IPR017359">
    <property type="entry name" value="Phi-like"/>
</dbReference>
<dbReference type="SUPFAM" id="SSF54495">
    <property type="entry name" value="UBC-like"/>
    <property type="match status" value="1"/>
</dbReference>
<dbReference type="Pfam" id="PF05773">
    <property type="entry name" value="RWD"/>
    <property type="match status" value="1"/>
</dbReference>